<organism evidence="1">
    <name type="scientific">marine metagenome</name>
    <dbReference type="NCBI Taxonomy" id="408172"/>
    <lineage>
        <taxon>unclassified sequences</taxon>
        <taxon>metagenomes</taxon>
        <taxon>ecological metagenomes</taxon>
    </lineage>
</organism>
<proteinExistence type="predicted"/>
<name>A0A382KRU9_9ZZZZ</name>
<reference evidence="1" key="1">
    <citation type="submission" date="2018-05" db="EMBL/GenBank/DDBJ databases">
        <authorList>
            <person name="Lanie J.A."/>
            <person name="Ng W.-L."/>
            <person name="Kazmierczak K.M."/>
            <person name="Andrzejewski T.M."/>
            <person name="Davidsen T.M."/>
            <person name="Wayne K.J."/>
            <person name="Tettelin H."/>
            <person name="Glass J.I."/>
            <person name="Rusch D."/>
            <person name="Podicherti R."/>
            <person name="Tsui H.-C.T."/>
            <person name="Winkler M.E."/>
        </authorList>
    </citation>
    <scope>NUCLEOTIDE SEQUENCE</scope>
</reference>
<dbReference type="EMBL" id="UINC01081958">
    <property type="protein sequence ID" value="SVC26285.1"/>
    <property type="molecule type" value="Genomic_DNA"/>
</dbReference>
<protein>
    <submittedName>
        <fullName evidence="1">Uncharacterized protein</fullName>
    </submittedName>
</protein>
<evidence type="ECO:0000313" key="1">
    <source>
        <dbReference type="EMBL" id="SVC26285.1"/>
    </source>
</evidence>
<accession>A0A382KRU9</accession>
<gene>
    <name evidence="1" type="ORF">METZ01_LOCUS279139</name>
</gene>
<sequence length="62" mass="7476">MEKTDEELQFQLEQLRNCQSLTDNELLELEILCKWHDYRNWIALSKTGKEKKQQLVQLQVPT</sequence>
<dbReference type="AlphaFoldDB" id="A0A382KRU9"/>